<keyword evidence="2" id="KW-1185">Reference proteome</keyword>
<gene>
    <name evidence="1" type="ORF">NCS57_01441600</name>
</gene>
<reference evidence="1" key="1">
    <citation type="submission" date="2022-06" db="EMBL/GenBank/DDBJ databases">
        <title>Fusarium solani species complex genomes reveal bases of compartmentalisation and animal pathogenesis.</title>
        <authorList>
            <person name="Tsai I.J."/>
        </authorList>
    </citation>
    <scope>NUCLEOTIDE SEQUENCE</scope>
    <source>
        <strain evidence="1">Fu6.1</strain>
    </source>
</reference>
<protein>
    <submittedName>
        <fullName evidence="1">Uncharacterized protein</fullName>
    </submittedName>
</protein>
<organism evidence="1 2">
    <name type="scientific">Fusarium keratoplasticum</name>
    <dbReference type="NCBI Taxonomy" id="1328300"/>
    <lineage>
        <taxon>Eukaryota</taxon>
        <taxon>Fungi</taxon>
        <taxon>Dikarya</taxon>
        <taxon>Ascomycota</taxon>
        <taxon>Pezizomycotina</taxon>
        <taxon>Sordariomycetes</taxon>
        <taxon>Hypocreomycetidae</taxon>
        <taxon>Hypocreales</taxon>
        <taxon>Nectriaceae</taxon>
        <taxon>Fusarium</taxon>
        <taxon>Fusarium solani species complex</taxon>
    </lineage>
</organism>
<dbReference type="EMBL" id="CM046514">
    <property type="protein sequence ID" value="KAI8651059.1"/>
    <property type="molecule type" value="Genomic_DNA"/>
</dbReference>
<comment type="caution">
    <text evidence="1">The sequence shown here is derived from an EMBL/GenBank/DDBJ whole genome shotgun (WGS) entry which is preliminary data.</text>
</comment>
<accession>A0ACC0QHH1</accession>
<evidence type="ECO:0000313" key="2">
    <source>
        <dbReference type="Proteomes" id="UP001065298"/>
    </source>
</evidence>
<dbReference type="Proteomes" id="UP001065298">
    <property type="component" value="Chromosome 12"/>
</dbReference>
<evidence type="ECO:0000313" key="1">
    <source>
        <dbReference type="EMBL" id="KAI8651059.1"/>
    </source>
</evidence>
<proteinExistence type="predicted"/>
<name>A0ACC0QHH1_9HYPO</name>
<sequence length="364" mass="41375">MNSQSTSVVLDRKYWEGNPKYFFRTISPRVSKHAQRADDACIQTQIDVFGRDNVGIIQGSLASAANFAATIYAESLPDRLPILAYLNEVLSFYEAFEEEMAEMMGATIDFPVPKDPKFNNPEWQANFKHVLPKIAKTISMADQNLGPKTIQAMKELTETPNLSPRMPHYKTMDDYLAERIDDIAWPSVFACAEFGANLNLTAEQKESVDAVFRPLWIHSCCVYDYYTWEKELGIAASHGEGRNIINGIALLGRLGGLSVNDAKEWLSRKCFECEEEYLTLKKGYFAKNPSESLPEDMRRWFDCQEAIATGFAIWCATTYRHHPPHQKGYLDYYEKRLGEGAMWFDTAEDSEDLMPDGFEAGNAR</sequence>